<dbReference type="GO" id="GO:0000922">
    <property type="term" value="C:spindle pole"/>
    <property type="evidence" value="ECO:0007669"/>
    <property type="project" value="TreeGrafter"/>
</dbReference>
<dbReference type="Gene3D" id="1.10.510.10">
    <property type="entry name" value="Transferase(Phosphotransferase) domain 1"/>
    <property type="match status" value="1"/>
</dbReference>
<feature type="compositionally biased region" description="Low complexity" evidence="7">
    <location>
        <begin position="598"/>
        <end position="617"/>
    </location>
</feature>
<feature type="compositionally biased region" description="Basic and acidic residues" evidence="7">
    <location>
        <begin position="23"/>
        <end position="45"/>
    </location>
</feature>
<evidence type="ECO:0000256" key="4">
    <source>
        <dbReference type="ARBA" id="ARBA00022777"/>
    </source>
</evidence>
<feature type="region of interest" description="Disordered" evidence="7">
    <location>
        <begin position="423"/>
        <end position="513"/>
    </location>
</feature>
<dbReference type="InterPro" id="IPR036947">
    <property type="entry name" value="POLO_box_dom_sf"/>
</dbReference>
<dbReference type="RefSeq" id="XP_022500248.1">
    <property type="nucleotide sequence ID" value="XM_022643784.1"/>
</dbReference>
<dbReference type="InterPro" id="IPR017441">
    <property type="entry name" value="Protein_kinase_ATP_BS"/>
</dbReference>
<dbReference type="EMBL" id="LVCJ01000032">
    <property type="protein sequence ID" value="OAL35236.1"/>
    <property type="molecule type" value="Genomic_DNA"/>
</dbReference>
<dbReference type="InterPro" id="IPR008271">
    <property type="entry name" value="Ser/Thr_kinase_AS"/>
</dbReference>
<evidence type="ECO:0000256" key="2">
    <source>
        <dbReference type="ARBA" id="ARBA00022679"/>
    </source>
</evidence>
<dbReference type="InterPro" id="IPR000719">
    <property type="entry name" value="Prot_kinase_dom"/>
</dbReference>
<keyword evidence="10" id="KW-1185">Reference proteome</keyword>
<evidence type="ECO:0000259" key="8">
    <source>
        <dbReference type="PROSITE" id="PS50011"/>
    </source>
</evidence>
<dbReference type="GeneID" id="34588907"/>
<dbReference type="CDD" id="cd13118">
    <property type="entry name" value="POLO_box_1"/>
    <property type="match status" value="1"/>
</dbReference>
<evidence type="ECO:0000256" key="3">
    <source>
        <dbReference type="ARBA" id="ARBA00022741"/>
    </source>
</evidence>
<dbReference type="GO" id="GO:0005737">
    <property type="term" value="C:cytoplasm"/>
    <property type="evidence" value="ECO:0007669"/>
    <property type="project" value="TreeGrafter"/>
</dbReference>
<dbReference type="Pfam" id="PF00069">
    <property type="entry name" value="Pkinase"/>
    <property type="match status" value="1"/>
</dbReference>
<evidence type="ECO:0000256" key="6">
    <source>
        <dbReference type="PROSITE-ProRule" id="PRU10141"/>
    </source>
</evidence>
<keyword evidence="5 6" id="KW-0067">ATP-binding</keyword>
<feature type="binding site" evidence="6">
    <location>
        <position position="90"/>
    </location>
    <ligand>
        <name>ATP</name>
        <dbReference type="ChEBI" id="CHEBI:30616"/>
    </ligand>
</feature>
<feature type="region of interest" description="Disordered" evidence="7">
    <location>
        <begin position="1"/>
        <end position="57"/>
    </location>
</feature>
<feature type="compositionally biased region" description="Polar residues" evidence="7">
    <location>
        <begin position="586"/>
        <end position="596"/>
    </location>
</feature>
<feature type="region of interest" description="Disordered" evidence="7">
    <location>
        <begin position="1047"/>
        <end position="1073"/>
    </location>
</feature>
<organism evidence="9 10">
    <name type="scientific">Fonsecaea nubica</name>
    <dbReference type="NCBI Taxonomy" id="856822"/>
    <lineage>
        <taxon>Eukaryota</taxon>
        <taxon>Fungi</taxon>
        <taxon>Dikarya</taxon>
        <taxon>Ascomycota</taxon>
        <taxon>Pezizomycotina</taxon>
        <taxon>Eurotiomycetes</taxon>
        <taxon>Chaetothyriomycetidae</taxon>
        <taxon>Chaetothyriales</taxon>
        <taxon>Herpotrichiellaceae</taxon>
        <taxon>Fonsecaea</taxon>
    </lineage>
</organism>
<feature type="compositionally biased region" description="Polar residues" evidence="7">
    <location>
        <begin position="652"/>
        <end position="665"/>
    </location>
</feature>
<evidence type="ECO:0000313" key="10">
    <source>
        <dbReference type="Proteomes" id="UP000185904"/>
    </source>
</evidence>
<dbReference type="SMART" id="SM00220">
    <property type="entry name" value="S_TKc"/>
    <property type="match status" value="1"/>
</dbReference>
<dbReference type="InterPro" id="IPR011009">
    <property type="entry name" value="Kinase-like_dom_sf"/>
</dbReference>
<dbReference type="InterPro" id="IPR033701">
    <property type="entry name" value="POLO_box_1"/>
</dbReference>
<dbReference type="PANTHER" id="PTHR24345:SF0">
    <property type="entry name" value="CELL CYCLE SERINE_THREONINE-PROTEIN KINASE CDC5_MSD2"/>
    <property type="match status" value="1"/>
</dbReference>
<feature type="region of interest" description="Disordered" evidence="7">
    <location>
        <begin position="568"/>
        <end position="672"/>
    </location>
</feature>
<dbReference type="PROSITE" id="PS00108">
    <property type="entry name" value="PROTEIN_KINASE_ST"/>
    <property type="match status" value="1"/>
</dbReference>
<keyword evidence="1" id="KW-0723">Serine/threonine-protein kinase</keyword>
<keyword evidence="2" id="KW-0808">Transferase</keyword>
<dbReference type="AlphaFoldDB" id="A0A178D0H9"/>
<sequence length="1073" mass="119225">MEVLSPRSANIPMAPPPKATRKPKVDSKPKTDVKLTNPDRIDDIWRPPPSITEPGPSPETYIMGRKLGKGGFAVCFEGRSKTTFEVFALKVVKAKVEQKKMMEKFRTELQIHAKMHHPNIVEFLRAFTIDEHTYVVLQMCPNGSLTEMVKARSCLSLPEVRRYMIQICGGVKYMHKRSVIHRDLKMGNIFLDARMNIKIGDFGLAAVMADEHDRRTTLCGTPNYIAPEILSKSGHRGHDNKVDTWAVGVICYAMLMGTPPFQSKTQQEIYTKLRTLEYEWRMDSKNYIPQQAKDFVASCLNLNSVERPEMDELVEHDFFTMGAIADELDISCLRANPTWLENADPRGDKVQSGYGISHSRICRECGIGIGSDGRPRAGVGTGLDISTLVEIEAENREGCAPAVPLPPGTLYKQFSDAHADWTARQKHPLLTTRVRSRKPFPEQPEPSSSRSGKTETEALPVGGSKVPLPPASATSRPFQSFAAQQRQQAIPSGAVRRGPLAPEEIPKAEQPKIVEPPLQPLLRERPMRAATIRTTRSAASRDAIPPISRTLPRSMTAPDFTKEIVKQELSQNRPEVRRIRSGITAMASNTETQRAKCSSRSAVAAEAASARSKSSSSPDPTGSMGDVTSHVLQPTSANDRQPVSGTGEKQRPASTEQKQRVGSTTERAHTVVLRKHQPRIIGRTDRAVLVPRSSNIDVLTSLQSLHKALDPRRFDEAGRRPRSAYGTRKPRTRSTYPRVDKWVDYSTRHGIAYILSDGTVGMILKSSEDNSLPSSCVVVRHASSHTIRRAKGLEYQFVPQGADAADVEFYEQSDYEAGMKRLDVPARQFLLDLETHPNQVAAANAIQMRLAGSEAERMKEVALLDKFGKYMNKQGRHDDSTSGRAAGKSERFVHFYQRVGNVGVWRFADGGLQFNFPDHTKVTILGPATEEEGEDGQYRVNCVYLMPTDAIGLANHGGLSGEAMERRDELSLPLEDIMSDTLRRSEMEIVRTNEIKEKLCWARAVIGCWIKEGGLGRMGEERLGWSGLQERRDDKRIKLQWVTVGRYGGDGDGDGDNEGRVRNHGLSKAGNKS</sequence>
<evidence type="ECO:0000256" key="1">
    <source>
        <dbReference type="ARBA" id="ARBA00022527"/>
    </source>
</evidence>
<dbReference type="GO" id="GO:0007052">
    <property type="term" value="P:mitotic spindle organization"/>
    <property type="evidence" value="ECO:0007669"/>
    <property type="project" value="TreeGrafter"/>
</dbReference>
<dbReference type="GO" id="GO:0005524">
    <property type="term" value="F:ATP binding"/>
    <property type="evidence" value="ECO:0007669"/>
    <property type="project" value="UniProtKB-UniRule"/>
</dbReference>
<gene>
    <name evidence="9" type="ORF">AYO20_05490</name>
</gene>
<evidence type="ECO:0000313" key="9">
    <source>
        <dbReference type="EMBL" id="OAL35236.1"/>
    </source>
</evidence>
<dbReference type="GO" id="GO:0000776">
    <property type="term" value="C:kinetochore"/>
    <property type="evidence" value="ECO:0007669"/>
    <property type="project" value="TreeGrafter"/>
</dbReference>
<dbReference type="SUPFAM" id="SSF82615">
    <property type="entry name" value="Polo-box domain"/>
    <property type="match status" value="2"/>
</dbReference>
<dbReference type="OrthoDB" id="408964at2759"/>
<dbReference type="FunFam" id="1.10.510.10:FF:000652">
    <property type="entry name" value="Serine/threonine-protein kinase"/>
    <property type="match status" value="1"/>
</dbReference>
<evidence type="ECO:0000256" key="5">
    <source>
        <dbReference type="ARBA" id="ARBA00022840"/>
    </source>
</evidence>
<dbReference type="Gene3D" id="3.30.1120.30">
    <property type="entry name" value="POLO box domain"/>
    <property type="match status" value="1"/>
</dbReference>
<protein>
    <recommendedName>
        <fullName evidence="8">Protein kinase domain-containing protein</fullName>
    </recommendedName>
</protein>
<reference evidence="9 10" key="1">
    <citation type="submission" date="2016-03" db="EMBL/GenBank/DDBJ databases">
        <title>The draft genome sequence of Fonsecaea nubica causative agent of cutaneous subcutaneous infection in human host.</title>
        <authorList>
            <person name="Costa F."/>
            <person name="Sybren D.H."/>
            <person name="Raittz R.T."/>
            <person name="Weiss V.A."/>
            <person name="Leao A.C."/>
            <person name="Gomes R."/>
            <person name="De Souza E.M."/>
            <person name="Pedrosa F.O."/>
            <person name="Steffens M.B."/>
            <person name="Bombassaro A."/>
            <person name="Tadra-Sfeir M.Z."/>
            <person name="Moreno L.F."/>
            <person name="Najafzadeh M.J."/>
            <person name="Felipe M.S."/>
            <person name="Teixeira M."/>
            <person name="Sun J."/>
            <person name="Xi L."/>
            <person name="Castro M.A."/>
            <person name="Vicente V.A."/>
        </authorList>
    </citation>
    <scope>NUCLEOTIDE SEQUENCE [LARGE SCALE GENOMIC DNA]</scope>
    <source>
        <strain evidence="9 10">CBS 269.64</strain>
    </source>
</reference>
<dbReference type="FunFam" id="3.30.200.20:FF:000042">
    <property type="entry name" value="Aurora kinase A"/>
    <property type="match status" value="1"/>
</dbReference>
<dbReference type="PROSITE" id="PS50011">
    <property type="entry name" value="PROTEIN_KINASE_DOM"/>
    <property type="match status" value="1"/>
</dbReference>
<dbReference type="SUPFAM" id="SSF56112">
    <property type="entry name" value="Protein kinase-like (PK-like)"/>
    <property type="match status" value="1"/>
</dbReference>
<feature type="compositionally biased region" description="Polar residues" evidence="7">
    <location>
        <begin position="630"/>
        <end position="644"/>
    </location>
</feature>
<feature type="compositionally biased region" description="Pro residues" evidence="7">
    <location>
        <begin position="46"/>
        <end position="57"/>
    </location>
</feature>
<comment type="caution">
    <text evidence="9">The sequence shown here is derived from an EMBL/GenBank/DDBJ whole genome shotgun (WGS) entry which is preliminary data.</text>
</comment>
<accession>A0A178D0H9</accession>
<keyword evidence="4" id="KW-0418">Kinase</keyword>
<dbReference type="GO" id="GO:0005816">
    <property type="term" value="C:spindle pole body"/>
    <property type="evidence" value="ECO:0007669"/>
    <property type="project" value="TreeGrafter"/>
</dbReference>
<feature type="domain" description="Protein kinase" evidence="8">
    <location>
        <begin position="61"/>
        <end position="319"/>
    </location>
</feature>
<dbReference type="PANTHER" id="PTHR24345">
    <property type="entry name" value="SERINE/THREONINE-PROTEIN KINASE PLK"/>
    <property type="match status" value="1"/>
</dbReference>
<name>A0A178D0H9_9EURO</name>
<proteinExistence type="predicted"/>
<evidence type="ECO:0000256" key="7">
    <source>
        <dbReference type="SAM" id="MobiDB-lite"/>
    </source>
</evidence>
<dbReference type="PROSITE" id="PS00107">
    <property type="entry name" value="PROTEIN_KINASE_ATP"/>
    <property type="match status" value="1"/>
</dbReference>
<dbReference type="Proteomes" id="UP000185904">
    <property type="component" value="Unassembled WGS sequence"/>
</dbReference>
<keyword evidence="3 6" id="KW-0547">Nucleotide-binding</keyword>
<dbReference type="GO" id="GO:0004674">
    <property type="term" value="F:protein serine/threonine kinase activity"/>
    <property type="evidence" value="ECO:0007669"/>
    <property type="project" value="UniProtKB-KW"/>
</dbReference>
<dbReference type="GO" id="GO:0005634">
    <property type="term" value="C:nucleus"/>
    <property type="evidence" value="ECO:0007669"/>
    <property type="project" value="TreeGrafter"/>
</dbReference>